<gene>
    <name evidence="1" type="ORF">Tcan_02320</name>
</gene>
<dbReference type="EMBL" id="JPKZ01022373">
    <property type="protein sequence ID" value="KHN71378.1"/>
    <property type="molecule type" value="Genomic_DNA"/>
</dbReference>
<sequence length="84" mass="9781">MAIVVGDNEPRQYRHRKFKEMLRRMHSLVVGMDHPEMAGAVRQLVALVDHRLATSDQTSVSTNKKTELIQWLNFHDGLRTIERN</sequence>
<evidence type="ECO:0000313" key="1">
    <source>
        <dbReference type="EMBL" id="KHN71378.1"/>
    </source>
</evidence>
<keyword evidence="2" id="KW-1185">Reference proteome</keyword>
<dbReference type="AlphaFoldDB" id="A0A0B2UPS3"/>
<dbReference type="Proteomes" id="UP000031036">
    <property type="component" value="Unassembled WGS sequence"/>
</dbReference>
<comment type="caution">
    <text evidence="1">The sequence shown here is derived from an EMBL/GenBank/DDBJ whole genome shotgun (WGS) entry which is preliminary data.</text>
</comment>
<reference evidence="1 2" key="1">
    <citation type="submission" date="2014-11" db="EMBL/GenBank/DDBJ databases">
        <title>Genetic blueprint of the zoonotic pathogen Toxocara canis.</title>
        <authorList>
            <person name="Zhu X.-Q."/>
            <person name="Korhonen P.K."/>
            <person name="Cai H."/>
            <person name="Young N.D."/>
            <person name="Nejsum P."/>
            <person name="von Samson-Himmelstjerna G."/>
            <person name="Boag P.R."/>
            <person name="Tan P."/>
            <person name="Li Q."/>
            <person name="Min J."/>
            <person name="Yang Y."/>
            <person name="Wang X."/>
            <person name="Fang X."/>
            <person name="Hall R.S."/>
            <person name="Hofmann A."/>
            <person name="Sternberg P.W."/>
            <person name="Jex A.R."/>
            <person name="Gasser R.B."/>
        </authorList>
    </citation>
    <scope>NUCLEOTIDE SEQUENCE [LARGE SCALE GENOMIC DNA]</scope>
    <source>
        <strain evidence="1">PN_DK_2014</strain>
    </source>
</reference>
<organism evidence="1 2">
    <name type="scientific">Toxocara canis</name>
    <name type="common">Canine roundworm</name>
    <dbReference type="NCBI Taxonomy" id="6265"/>
    <lineage>
        <taxon>Eukaryota</taxon>
        <taxon>Metazoa</taxon>
        <taxon>Ecdysozoa</taxon>
        <taxon>Nematoda</taxon>
        <taxon>Chromadorea</taxon>
        <taxon>Rhabditida</taxon>
        <taxon>Spirurina</taxon>
        <taxon>Ascaridomorpha</taxon>
        <taxon>Ascaridoidea</taxon>
        <taxon>Toxocaridae</taxon>
        <taxon>Toxocara</taxon>
    </lineage>
</organism>
<proteinExistence type="predicted"/>
<protein>
    <submittedName>
        <fullName evidence="1">Uncharacterized protein</fullName>
    </submittedName>
</protein>
<evidence type="ECO:0000313" key="2">
    <source>
        <dbReference type="Proteomes" id="UP000031036"/>
    </source>
</evidence>
<accession>A0A0B2UPS3</accession>
<name>A0A0B2UPS3_TOXCA</name>